<proteinExistence type="predicted"/>
<dbReference type="AlphaFoldDB" id="A0A4Q5A2X9"/>
<organism evidence="1 2">
    <name type="scientific">Bifidobacterium pseudolongum subsp. globosum</name>
    <dbReference type="NCBI Taxonomy" id="1690"/>
    <lineage>
        <taxon>Bacteria</taxon>
        <taxon>Bacillati</taxon>
        <taxon>Actinomycetota</taxon>
        <taxon>Actinomycetes</taxon>
        <taxon>Bifidobacteriales</taxon>
        <taxon>Bifidobacteriaceae</taxon>
        <taxon>Bifidobacterium</taxon>
    </lineage>
</organism>
<evidence type="ECO:0000313" key="2">
    <source>
        <dbReference type="Proteomes" id="UP000292568"/>
    </source>
</evidence>
<name>A0A4Q5A2X9_9BIFI</name>
<dbReference type="Proteomes" id="UP000292568">
    <property type="component" value="Unassembled WGS sequence"/>
</dbReference>
<dbReference type="EMBL" id="RYUH01000006">
    <property type="protein sequence ID" value="RYQ11649.1"/>
    <property type="molecule type" value="Genomic_DNA"/>
</dbReference>
<accession>A0A4Q5A2X9</accession>
<comment type="caution">
    <text evidence="1">The sequence shown here is derived from an EMBL/GenBank/DDBJ whole genome shotgun (WGS) entry which is preliminary data.</text>
</comment>
<sequence>MWDKVDGMSAHHGRAGWRFTINGEPVSEGAYKRKYIAALEHELDEAHAKLAAIYDVL</sequence>
<evidence type="ECO:0000313" key="1">
    <source>
        <dbReference type="EMBL" id="RYQ11649.1"/>
    </source>
</evidence>
<gene>
    <name evidence="1" type="ORF">PG2093B_0333</name>
</gene>
<reference evidence="1 2" key="1">
    <citation type="submission" date="2018-12" db="EMBL/GenBank/DDBJ databases">
        <title>Unveiling genomic diversity among members of the Bifidobacterium pseudolongum species, a widely distributed gut commensal of the animal kingdom.</title>
        <authorList>
            <person name="Lugli G.A."/>
            <person name="Duranti S."/>
            <person name="Albert K."/>
            <person name="Mancabelli L."/>
            <person name="Napoli S."/>
            <person name="Viappiani A."/>
            <person name="Anzalone R."/>
            <person name="Longhi G."/>
            <person name="Milani C."/>
            <person name="Turroni F."/>
            <person name="Alessandri G."/>
            <person name="Sela D.A."/>
            <person name="Van Sinderen D."/>
            <person name="Ventura M."/>
        </authorList>
    </citation>
    <scope>NUCLEOTIDE SEQUENCE [LARGE SCALE GENOMIC DNA]</scope>
    <source>
        <strain evidence="1 2">2093B</strain>
    </source>
</reference>
<protein>
    <submittedName>
        <fullName evidence="1">Uncharacterized protein</fullName>
    </submittedName>
</protein>